<organism evidence="1 2">
    <name type="scientific">Aspergillus brunneoviolaceus CBS 621.78</name>
    <dbReference type="NCBI Taxonomy" id="1450534"/>
    <lineage>
        <taxon>Eukaryota</taxon>
        <taxon>Fungi</taxon>
        <taxon>Dikarya</taxon>
        <taxon>Ascomycota</taxon>
        <taxon>Pezizomycotina</taxon>
        <taxon>Eurotiomycetes</taxon>
        <taxon>Eurotiomycetidae</taxon>
        <taxon>Eurotiales</taxon>
        <taxon>Aspergillaceae</taxon>
        <taxon>Aspergillus</taxon>
        <taxon>Aspergillus subgen. Circumdati</taxon>
    </lineage>
</organism>
<accession>A0ACD1GFB0</accession>
<dbReference type="EMBL" id="KZ825327">
    <property type="protein sequence ID" value="RAH47809.1"/>
    <property type="molecule type" value="Genomic_DNA"/>
</dbReference>
<protein>
    <submittedName>
        <fullName evidence="1">Kinase-like protein</fullName>
    </submittedName>
</protein>
<gene>
    <name evidence="1" type="ORF">BO95DRAFT_357958</name>
</gene>
<proteinExistence type="predicted"/>
<evidence type="ECO:0000313" key="2">
    <source>
        <dbReference type="Proteomes" id="UP000249057"/>
    </source>
</evidence>
<dbReference type="Proteomes" id="UP000249057">
    <property type="component" value="Unassembled WGS sequence"/>
</dbReference>
<keyword evidence="2" id="KW-1185">Reference proteome</keyword>
<sequence>MLTPRSTVPCSACNFSPERQRCCDYESDVKIFYEASDRGVWALGSDLILKDRGPMLPTDESANLCFVKENTTIPVPTVITHRAGNNGHALTIITRIPGEPLNEAWPKLTDDEKENIAKQTAEYLLQLRALQSDRIEGLDGRPIYSDYLYTEDGRQYAPCPPLKSDDNVWNGMAARLNPDLPEAVRRRLRRYMPPTKPFTFTHNDLTHVNIMVQNGELAGIIDWERAGYFPVWWEYIGTILTGEGQDDLDWKSLLAQYMPDMEDAFEWFLDYHNLCKPDLDTRRSKAFIQASEEEESKKNESGVDEPEVDES</sequence>
<evidence type="ECO:0000313" key="1">
    <source>
        <dbReference type="EMBL" id="RAH47809.1"/>
    </source>
</evidence>
<name>A0ACD1GFB0_9EURO</name>
<reference evidence="1" key="1">
    <citation type="submission" date="2018-02" db="EMBL/GenBank/DDBJ databases">
        <title>The genomes of Aspergillus section Nigri reveals drivers in fungal speciation.</title>
        <authorList>
            <consortium name="DOE Joint Genome Institute"/>
            <person name="Vesth T.C."/>
            <person name="Nybo J."/>
            <person name="Theobald S."/>
            <person name="Brandl J."/>
            <person name="Frisvad J.C."/>
            <person name="Nielsen K.F."/>
            <person name="Lyhne E.K."/>
            <person name="Kogle M.E."/>
            <person name="Kuo A."/>
            <person name="Riley R."/>
            <person name="Clum A."/>
            <person name="Nolan M."/>
            <person name="Lipzen A."/>
            <person name="Salamov A."/>
            <person name="Henrissat B."/>
            <person name="Wiebenga A."/>
            <person name="De vries R.P."/>
            <person name="Grigoriev I.V."/>
            <person name="Mortensen U.H."/>
            <person name="Andersen M.R."/>
            <person name="Baker S.E."/>
        </authorList>
    </citation>
    <scope>NUCLEOTIDE SEQUENCE</scope>
    <source>
        <strain evidence="1">CBS 621.78</strain>
    </source>
</reference>